<dbReference type="EMBL" id="JABEYC010000223">
    <property type="protein sequence ID" value="KAF4980526.1"/>
    <property type="molecule type" value="Genomic_DNA"/>
</dbReference>
<comment type="caution">
    <text evidence="2">The sequence shown here is derived from an EMBL/GenBank/DDBJ whole genome shotgun (WGS) entry which is preliminary data.</text>
</comment>
<feature type="region of interest" description="Disordered" evidence="1">
    <location>
        <begin position="193"/>
        <end position="228"/>
    </location>
</feature>
<organism evidence="2 3">
    <name type="scientific">Fusarium zealandicum</name>
    <dbReference type="NCBI Taxonomy" id="1053134"/>
    <lineage>
        <taxon>Eukaryota</taxon>
        <taxon>Fungi</taxon>
        <taxon>Dikarya</taxon>
        <taxon>Ascomycota</taxon>
        <taxon>Pezizomycotina</taxon>
        <taxon>Sordariomycetes</taxon>
        <taxon>Hypocreomycetidae</taxon>
        <taxon>Hypocreales</taxon>
        <taxon>Nectriaceae</taxon>
        <taxon>Fusarium</taxon>
        <taxon>Fusarium staphyleae species complex</taxon>
    </lineage>
</organism>
<keyword evidence="3" id="KW-1185">Reference proteome</keyword>
<gene>
    <name evidence="2" type="ORF">FZEAL_3461</name>
</gene>
<evidence type="ECO:0000313" key="3">
    <source>
        <dbReference type="Proteomes" id="UP000635477"/>
    </source>
</evidence>
<dbReference type="AlphaFoldDB" id="A0A8H4UP80"/>
<proteinExistence type="predicted"/>
<reference evidence="2" key="2">
    <citation type="submission" date="2020-05" db="EMBL/GenBank/DDBJ databases">
        <authorList>
            <person name="Kim H.-S."/>
            <person name="Proctor R.H."/>
            <person name="Brown D.W."/>
        </authorList>
    </citation>
    <scope>NUCLEOTIDE SEQUENCE</scope>
    <source>
        <strain evidence="2">NRRL 22465</strain>
    </source>
</reference>
<dbReference type="Proteomes" id="UP000635477">
    <property type="component" value="Unassembled WGS sequence"/>
</dbReference>
<reference evidence="2" key="1">
    <citation type="journal article" date="2020" name="BMC Genomics">
        <title>Correction to: Identification and distribution of gene clusters required for synthesis of sphingolipid metabolism inhibitors in diverse species of the filamentous fungus Fusarium.</title>
        <authorList>
            <person name="Kim H.S."/>
            <person name="Lohmar J.M."/>
            <person name="Busman M."/>
            <person name="Brown D.W."/>
            <person name="Naumann T.A."/>
            <person name="Divon H.H."/>
            <person name="Lysoe E."/>
            <person name="Uhlig S."/>
            <person name="Proctor R.H."/>
        </authorList>
    </citation>
    <scope>NUCLEOTIDE SEQUENCE</scope>
    <source>
        <strain evidence="2">NRRL 22465</strain>
    </source>
</reference>
<sequence length="228" mass="24795">MDVVVEARESTCNLEFQGPVTLKQGDLWTHGTLPIATGACLTILAARCYHMARVDHPSATPSRVQQGVRTARGESLGSGLRHPRPSPGSFCYAAFAPGAIIRAPFLLVGRKELETKIGPLFRDSTANVESWRPRGSTGIMAPQQMTPAYLAQPYLMDLGLASSNINAALPVRSSSRFTDSSRLYHPPFPPSRWVTSSDHRPCLPRANPPSSTRFSLSLGRSKSVTREP</sequence>
<evidence type="ECO:0000313" key="2">
    <source>
        <dbReference type="EMBL" id="KAF4980526.1"/>
    </source>
</evidence>
<protein>
    <submittedName>
        <fullName evidence="2">Uncharacterized protein</fullName>
    </submittedName>
</protein>
<feature type="compositionally biased region" description="Polar residues" evidence="1">
    <location>
        <begin position="208"/>
        <end position="222"/>
    </location>
</feature>
<name>A0A8H4UP80_9HYPO</name>
<accession>A0A8H4UP80</accession>
<evidence type="ECO:0000256" key="1">
    <source>
        <dbReference type="SAM" id="MobiDB-lite"/>
    </source>
</evidence>